<feature type="binding site" evidence="9">
    <location>
        <position position="20"/>
    </location>
    <ligand>
        <name>FMN</name>
        <dbReference type="ChEBI" id="CHEBI:58210"/>
    </ligand>
</feature>
<keyword evidence="6 9" id="KW-0288">FMN</keyword>
<evidence type="ECO:0000256" key="6">
    <source>
        <dbReference type="ARBA" id="ARBA00022643"/>
    </source>
</evidence>
<feature type="binding site" evidence="9">
    <location>
        <begin position="238"/>
        <end position="239"/>
    </location>
    <ligand>
        <name>FMN</name>
        <dbReference type="ChEBI" id="CHEBI:58210"/>
    </ligand>
</feature>
<comment type="function">
    <text evidence="9">Catalyzes the conversion of dihydroorotate to orotate.</text>
</comment>
<keyword evidence="4 9" id="KW-0963">Cytoplasm</keyword>
<feature type="binding site" evidence="9">
    <location>
        <begin position="260"/>
        <end position="261"/>
    </location>
    <ligand>
        <name>FMN</name>
        <dbReference type="ChEBI" id="CHEBI:58210"/>
    </ligand>
</feature>
<dbReference type="Gene3D" id="3.20.20.70">
    <property type="entry name" value="Aldolase class I"/>
    <property type="match status" value="1"/>
</dbReference>
<comment type="similarity">
    <text evidence="3 9">Belongs to the dihydroorotate dehydrogenase family. Type 1 subfamily.</text>
</comment>
<dbReference type="Pfam" id="PF01180">
    <property type="entry name" value="DHO_dh"/>
    <property type="match status" value="1"/>
</dbReference>
<dbReference type="AlphaFoldDB" id="A0A7V0XFC8"/>
<evidence type="ECO:0000256" key="7">
    <source>
        <dbReference type="ARBA" id="ARBA00022975"/>
    </source>
</evidence>
<name>A0A7V0XFC8_UNCW3</name>
<dbReference type="EMBL" id="DSBX01000201">
    <property type="protein sequence ID" value="HDQ99694.1"/>
    <property type="molecule type" value="Genomic_DNA"/>
</dbReference>
<dbReference type="SUPFAM" id="SSF51395">
    <property type="entry name" value="FMN-linked oxidoreductases"/>
    <property type="match status" value="1"/>
</dbReference>
<evidence type="ECO:0000256" key="5">
    <source>
        <dbReference type="ARBA" id="ARBA00022630"/>
    </source>
</evidence>
<dbReference type="InterPro" id="IPR024920">
    <property type="entry name" value="Dihydroorotate_DH_1"/>
</dbReference>
<dbReference type="InterPro" id="IPR005720">
    <property type="entry name" value="Dihydroorotate_DH_cat"/>
</dbReference>
<feature type="binding site" evidence="9">
    <location>
        <position position="212"/>
    </location>
    <ligand>
        <name>FMN</name>
        <dbReference type="ChEBI" id="CHEBI:58210"/>
    </ligand>
</feature>
<dbReference type="CDD" id="cd04740">
    <property type="entry name" value="DHOD_1B_like"/>
    <property type="match status" value="1"/>
</dbReference>
<dbReference type="GO" id="GO:0006207">
    <property type="term" value="P:'de novo' pyrimidine nucleobase biosynthetic process"/>
    <property type="evidence" value="ECO:0007669"/>
    <property type="project" value="InterPro"/>
</dbReference>
<dbReference type="InterPro" id="IPR013785">
    <property type="entry name" value="Aldolase_TIM"/>
</dbReference>
<evidence type="ECO:0000256" key="4">
    <source>
        <dbReference type="ARBA" id="ARBA00022490"/>
    </source>
</evidence>
<evidence type="ECO:0000313" key="12">
    <source>
        <dbReference type="EMBL" id="HDQ99694.1"/>
    </source>
</evidence>
<comment type="catalytic activity">
    <reaction evidence="9">
        <text>(S)-dihydroorotate + A = orotate + AH2</text>
        <dbReference type="Rhea" id="RHEA:18073"/>
        <dbReference type="ChEBI" id="CHEBI:13193"/>
        <dbReference type="ChEBI" id="CHEBI:17499"/>
        <dbReference type="ChEBI" id="CHEBI:30839"/>
        <dbReference type="ChEBI" id="CHEBI:30864"/>
    </reaction>
</comment>
<comment type="pathway">
    <text evidence="2 9">Pyrimidine metabolism; UMP biosynthesis via de novo pathway.</text>
</comment>
<feature type="binding site" evidence="9">
    <location>
        <position position="123"/>
    </location>
    <ligand>
        <name>substrate</name>
    </ligand>
</feature>
<dbReference type="PIRSF" id="PIRSF000164">
    <property type="entry name" value="DHO_oxidase"/>
    <property type="match status" value="1"/>
</dbReference>
<proteinExistence type="inferred from homology"/>
<feature type="binding site" evidence="9">
    <location>
        <begin position="188"/>
        <end position="189"/>
    </location>
    <ligand>
        <name>substrate</name>
    </ligand>
</feature>
<comment type="caution">
    <text evidence="9">Lacks conserved residue(s) required for the propagation of feature annotation.</text>
</comment>
<dbReference type="GO" id="GO:0004152">
    <property type="term" value="F:dihydroorotate dehydrogenase activity"/>
    <property type="evidence" value="ECO:0007669"/>
    <property type="project" value="UniProtKB-UniRule"/>
</dbReference>
<sequence>MKMSVRLAGLEFASPVLAASGTWEFGLRFADVSNQLGGIVTKGITLEPRAGNPPPRIAECPGGIINSVGLENPGLATFVGHFLPRIGRLRCRVIVNVAGSRPGEYAELVERLAHPRVDAFELNVSCPNVREGGTAFGASPAAVERITRLCRRRTKKPLIVKLTANFVDPAETARAAEAGGADAVTVLNTLFGLALGPEGRPFLGGRTGGVSGPCLKPFALYCVDRVAPAIGIPVVACGGVMNGADAADFLSAGARLVQVGSASLADPQAPGRVARELATFCRARRLRDWDDLVGRTRREN</sequence>
<dbReference type="PROSITE" id="PS00912">
    <property type="entry name" value="DHODEHASE_2"/>
    <property type="match status" value="1"/>
</dbReference>
<evidence type="ECO:0000256" key="9">
    <source>
        <dbReference type="HAMAP-Rule" id="MF_00224"/>
    </source>
</evidence>
<dbReference type="HAMAP" id="MF_00224">
    <property type="entry name" value="DHO_dh_type1"/>
    <property type="match status" value="1"/>
</dbReference>
<protein>
    <recommendedName>
        <fullName evidence="9">Dihydroorotate dehydrogenase</fullName>
        <shortName evidence="9">DHOD</shortName>
        <shortName evidence="9">DHODase</shortName>
        <shortName evidence="9">DHOdehase</shortName>
        <ecNumber evidence="9">1.3.-.-</ecNumber>
    </recommendedName>
</protein>
<feature type="binding site" evidence="9">
    <location>
        <begin position="42"/>
        <end position="43"/>
    </location>
    <ligand>
        <name>FMN</name>
        <dbReference type="ChEBI" id="CHEBI:58210"/>
    </ligand>
</feature>
<dbReference type="InterPro" id="IPR012135">
    <property type="entry name" value="Dihydroorotate_DH_1_2"/>
</dbReference>
<comment type="cofactor">
    <cofactor evidence="9">
        <name>FMN</name>
        <dbReference type="ChEBI" id="CHEBI:58210"/>
    </cofactor>
    <text evidence="9">Binds 1 FMN per subunit.</text>
</comment>
<feature type="chain" id="PRO_5030726847" description="Dihydroorotate dehydrogenase" evidence="10">
    <location>
        <begin position="19"/>
        <end position="300"/>
    </location>
</feature>
<evidence type="ECO:0000259" key="11">
    <source>
        <dbReference type="Pfam" id="PF01180"/>
    </source>
</evidence>
<evidence type="ECO:0000256" key="8">
    <source>
        <dbReference type="ARBA" id="ARBA00023002"/>
    </source>
</evidence>
<feature type="binding site" evidence="9">
    <location>
        <position position="42"/>
    </location>
    <ligand>
        <name>substrate</name>
    </ligand>
</feature>
<keyword evidence="8 9" id="KW-0560">Oxidoreductase</keyword>
<dbReference type="Proteomes" id="UP000885672">
    <property type="component" value="Unassembled WGS sequence"/>
</dbReference>
<reference evidence="12" key="1">
    <citation type="journal article" date="2020" name="mSystems">
        <title>Genome- and Community-Level Interaction Insights into Carbon Utilization and Element Cycling Functions of Hydrothermarchaeota in Hydrothermal Sediment.</title>
        <authorList>
            <person name="Zhou Z."/>
            <person name="Liu Y."/>
            <person name="Xu W."/>
            <person name="Pan J."/>
            <person name="Luo Z.H."/>
            <person name="Li M."/>
        </authorList>
    </citation>
    <scope>NUCLEOTIDE SEQUENCE [LARGE SCALE GENOMIC DNA]</scope>
    <source>
        <strain evidence="12">SpSt-1182</strain>
    </source>
</reference>
<comment type="subcellular location">
    <subcellularLocation>
        <location evidence="1 9">Cytoplasm</location>
    </subcellularLocation>
</comment>
<dbReference type="GO" id="GO:0005737">
    <property type="term" value="C:cytoplasm"/>
    <property type="evidence" value="ECO:0007669"/>
    <property type="project" value="UniProtKB-SubCell"/>
</dbReference>
<comment type="caution">
    <text evidence="12">The sequence shown here is derived from an EMBL/GenBank/DDBJ whole genome shotgun (WGS) entry which is preliminary data.</text>
</comment>
<feature type="signal peptide" evidence="10">
    <location>
        <begin position="1"/>
        <end position="18"/>
    </location>
</feature>
<feature type="binding site" evidence="9">
    <location>
        <position position="123"/>
    </location>
    <ligand>
        <name>FMN</name>
        <dbReference type="ChEBI" id="CHEBI:58210"/>
    </ligand>
</feature>
<gene>
    <name evidence="9" type="primary">pyrD</name>
    <name evidence="12" type="ORF">ENN51_05340</name>
</gene>
<organism evidence="12">
    <name type="scientific">candidate division WOR-3 bacterium</name>
    <dbReference type="NCBI Taxonomy" id="2052148"/>
    <lineage>
        <taxon>Bacteria</taxon>
        <taxon>Bacteria division WOR-3</taxon>
    </lineage>
</organism>
<evidence type="ECO:0000256" key="3">
    <source>
        <dbReference type="ARBA" id="ARBA00008008"/>
    </source>
</evidence>
<dbReference type="UniPathway" id="UPA00070"/>
<dbReference type="PROSITE" id="PS00911">
    <property type="entry name" value="DHODEHASE_1"/>
    <property type="match status" value="1"/>
</dbReference>
<dbReference type="PANTHER" id="PTHR48109:SF1">
    <property type="entry name" value="DIHYDROOROTATE DEHYDROGENASE (FUMARATE)"/>
    <property type="match status" value="1"/>
</dbReference>
<accession>A0A7V0XFC8</accession>
<keyword evidence="7 9" id="KW-0665">Pyrimidine biosynthesis</keyword>
<dbReference type="EC" id="1.3.-.-" evidence="9"/>
<feature type="binding site" evidence="9">
    <location>
        <begin position="66"/>
        <end position="70"/>
    </location>
    <ligand>
        <name>substrate</name>
    </ligand>
</feature>
<feature type="active site" description="Nucleophile" evidence="9">
    <location>
        <position position="126"/>
    </location>
</feature>
<dbReference type="NCBIfam" id="NF005574">
    <property type="entry name" value="PRK07259.1"/>
    <property type="match status" value="1"/>
</dbReference>
<dbReference type="InterPro" id="IPR050074">
    <property type="entry name" value="DHO_dehydrogenase"/>
</dbReference>
<feature type="domain" description="Dihydroorotate dehydrogenase catalytic" evidence="11">
    <location>
        <begin position="4"/>
        <end position="279"/>
    </location>
</feature>
<keyword evidence="10" id="KW-0732">Signal</keyword>
<feature type="binding site" evidence="9">
    <location>
        <position position="161"/>
    </location>
    <ligand>
        <name>FMN</name>
        <dbReference type="ChEBI" id="CHEBI:58210"/>
    </ligand>
</feature>
<dbReference type="InterPro" id="IPR033888">
    <property type="entry name" value="DHOD_1B"/>
</dbReference>
<keyword evidence="5 9" id="KW-0285">Flavoprotein</keyword>
<dbReference type="PANTHER" id="PTHR48109">
    <property type="entry name" value="DIHYDROOROTATE DEHYDROGENASE (QUINONE), MITOCHONDRIAL-RELATED"/>
    <property type="match status" value="1"/>
</dbReference>
<evidence type="ECO:0000256" key="10">
    <source>
        <dbReference type="SAM" id="SignalP"/>
    </source>
</evidence>
<evidence type="ECO:0000256" key="1">
    <source>
        <dbReference type="ARBA" id="ARBA00004496"/>
    </source>
</evidence>
<evidence type="ECO:0000256" key="2">
    <source>
        <dbReference type="ARBA" id="ARBA00004725"/>
    </source>
</evidence>
<dbReference type="GO" id="GO:0044205">
    <property type="term" value="P:'de novo' UMP biosynthetic process"/>
    <property type="evidence" value="ECO:0007669"/>
    <property type="project" value="UniProtKB-UniRule"/>
</dbReference>
<feature type="binding site" evidence="9">
    <location>
        <position position="96"/>
    </location>
    <ligand>
        <name>FMN</name>
        <dbReference type="ChEBI" id="CHEBI:58210"/>
    </ligand>
</feature>
<dbReference type="InterPro" id="IPR001295">
    <property type="entry name" value="Dihydroorotate_DH_CS"/>
</dbReference>